<keyword evidence="8" id="KW-1185">Reference proteome</keyword>
<keyword evidence="2 3" id="KW-0326">Glycosidase</keyword>
<name>A0A921ZDR5_MANSE</name>
<sequence length="488" mass="56204">MAAWISSLLFLCVIASVHLKYLSEDEDAKRELAEYIQETKKSINPRWRLHYHVIPPVGWMNDPNGFSYYKGEYHLFFQYYPYDSVWGPMHWGHSVSPNLVDWRELPTALAPDEEMCFSGSALVDGDKLVLMYTGRLNTDTDPFYNETQYLAFSDDGVNFYKYEGNPVLARTPDGAYDFRDPKIWKYGDYWYVVIGSSTHDARGRVLLYRSQNLYDWEFLTVLGESNGELGYMWECPDFFELDGKYILLMSPQGLEPQGDRYKNTHQTGYIIGSFNYETFEFVPEVDFQELDFGHDFYATQTLDADGKRIVAGWFSMWELPHPEDVDGWAGAITIMRELKLSGNRLLQQPLDEMLSLRNGSVHNGSFNKDESLVFEKTGELIINGDLEQKIELEIAGTNGGNNIWIRWEPEVKKVVVDRGGDVRQVEWSPIGSRSWRLFLDASSLELFCGEGEVVFSTRFYPDGDLRVNSFSDQSLNVEAYKLGRSVPV</sequence>
<dbReference type="InterPro" id="IPR013148">
    <property type="entry name" value="Glyco_hydro_32_N"/>
</dbReference>
<dbReference type="InterPro" id="IPR001362">
    <property type="entry name" value="Glyco_hydro_32"/>
</dbReference>
<feature type="chain" id="PRO_5037816046" description="Sucrose-6-phosphate hydrolase" evidence="4">
    <location>
        <begin position="20"/>
        <end position="488"/>
    </location>
</feature>
<dbReference type="InterPro" id="IPR018053">
    <property type="entry name" value="Glyco_hydro_32_AS"/>
</dbReference>
<evidence type="ECO:0000313" key="7">
    <source>
        <dbReference type="EMBL" id="KAG6455700.1"/>
    </source>
</evidence>
<dbReference type="InterPro" id="IPR013189">
    <property type="entry name" value="Glyco_hydro_32_C"/>
</dbReference>
<comment type="caution">
    <text evidence="7">The sequence shown here is derived from an EMBL/GenBank/DDBJ whole genome shotgun (WGS) entry which is preliminary data.</text>
</comment>
<dbReference type="PROSITE" id="PS00609">
    <property type="entry name" value="GLYCOSYL_HYDROL_F32"/>
    <property type="match status" value="1"/>
</dbReference>
<dbReference type="InterPro" id="IPR051214">
    <property type="entry name" value="GH32_Enzymes"/>
</dbReference>
<evidence type="ECO:0000256" key="2">
    <source>
        <dbReference type="ARBA" id="ARBA00023295"/>
    </source>
</evidence>
<dbReference type="CDD" id="cd08996">
    <property type="entry name" value="GH32_FFase"/>
    <property type="match status" value="1"/>
</dbReference>
<comment type="similarity">
    <text evidence="3">Belongs to the glycosyl hydrolase 32 family.</text>
</comment>
<dbReference type="SMART" id="SM00640">
    <property type="entry name" value="Glyco_32"/>
    <property type="match status" value="1"/>
</dbReference>
<organism evidence="7 8">
    <name type="scientific">Manduca sexta</name>
    <name type="common">Tobacco hawkmoth</name>
    <name type="synonym">Tobacco hornworm</name>
    <dbReference type="NCBI Taxonomy" id="7130"/>
    <lineage>
        <taxon>Eukaryota</taxon>
        <taxon>Metazoa</taxon>
        <taxon>Ecdysozoa</taxon>
        <taxon>Arthropoda</taxon>
        <taxon>Hexapoda</taxon>
        <taxon>Insecta</taxon>
        <taxon>Pterygota</taxon>
        <taxon>Neoptera</taxon>
        <taxon>Endopterygota</taxon>
        <taxon>Lepidoptera</taxon>
        <taxon>Glossata</taxon>
        <taxon>Ditrysia</taxon>
        <taxon>Bombycoidea</taxon>
        <taxon>Sphingidae</taxon>
        <taxon>Sphinginae</taxon>
        <taxon>Sphingini</taxon>
        <taxon>Manduca</taxon>
    </lineage>
</organism>
<dbReference type="Proteomes" id="UP000791440">
    <property type="component" value="Unassembled WGS sequence"/>
</dbReference>
<evidence type="ECO:0000259" key="5">
    <source>
        <dbReference type="Pfam" id="PF00251"/>
    </source>
</evidence>
<feature type="domain" description="Glycosyl hydrolase family 32 C-terminal" evidence="6">
    <location>
        <begin position="387"/>
        <end position="472"/>
    </location>
</feature>
<reference evidence="7" key="2">
    <citation type="submission" date="2020-12" db="EMBL/GenBank/DDBJ databases">
        <authorList>
            <person name="Kanost M."/>
        </authorList>
    </citation>
    <scope>NUCLEOTIDE SEQUENCE</scope>
</reference>
<evidence type="ECO:0000313" key="8">
    <source>
        <dbReference type="Proteomes" id="UP000791440"/>
    </source>
</evidence>
<keyword evidence="4" id="KW-0732">Signal</keyword>
<dbReference type="Pfam" id="PF00251">
    <property type="entry name" value="Glyco_hydro_32N"/>
    <property type="match status" value="1"/>
</dbReference>
<proteinExistence type="inferred from homology"/>
<reference evidence="7" key="1">
    <citation type="journal article" date="2016" name="Insect Biochem. Mol. Biol.">
        <title>Multifaceted biological insights from a draft genome sequence of the tobacco hornworm moth, Manduca sexta.</title>
        <authorList>
            <person name="Kanost M.R."/>
            <person name="Arrese E.L."/>
            <person name="Cao X."/>
            <person name="Chen Y.R."/>
            <person name="Chellapilla S."/>
            <person name="Goldsmith M.R."/>
            <person name="Grosse-Wilde E."/>
            <person name="Heckel D.G."/>
            <person name="Herndon N."/>
            <person name="Jiang H."/>
            <person name="Papanicolaou A."/>
            <person name="Qu J."/>
            <person name="Soulages J.L."/>
            <person name="Vogel H."/>
            <person name="Walters J."/>
            <person name="Waterhouse R.M."/>
            <person name="Ahn S.J."/>
            <person name="Almeida F.C."/>
            <person name="An C."/>
            <person name="Aqrawi P."/>
            <person name="Bretschneider A."/>
            <person name="Bryant W.B."/>
            <person name="Bucks S."/>
            <person name="Chao H."/>
            <person name="Chevignon G."/>
            <person name="Christen J.M."/>
            <person name="Clarke D.F."/>
            <person name="Dittmer N.T."/>
            <person name="Ferguson L.C.F."/>
            <person name="Garavelou S."/>
            <person name="Gordon K.H.J."/>
            <person name="Gunaratna R.T."/>
            <person name="Han Y."/>
            <person name="Hauser F."/>
            <person name="He Y."/>
            <person name="Heidel-Fischer H."/>
            <person name="Hirsh A."/>
            <person name="Hu Y."/>
            <person name="Jiang H."/>
            <person name="Kalra D."/>
            <person name="Klinner C."/>
            <person name="Konig C."/>
            <person name="Kovar C."/>
            <person name="Kroll A.R."/>
            <person name="Kuwar S.S."/>
            <person name="Lee S.L."/>
            <person name="Lehman R."/>
            <person name="Li K."/>
            <person name="Li Z."/>
            <person name="Liang H."/>
            <person name="Lovelace S."/>
            <person name="Lu Z."/>
            <person name="Mansfield J.H."/>
            <person name="McCulloch K.J."/>
            <person name="Mathew T."/>
            <person name="Morton B."/>
            <person name="Muzny D.M."/>
            <person name="Neunemann D."/>
            <person name="Ongeri F."/>
            <person name="Pauchet Y."/>
            <person name="Pu L.L."/>
            <person name="Pyrousis I."/>
            <person name="Rao X.J."/>
            <person name="Redding A."/>
            <person name="Roesel C."/>
            <person name="Sanchez-Gracia A."/>
            <person name="Schaack S."/>
            <person name="Shukla A."/>
            <person name="Tetreau G."/>
            <person name="Wang Y."/>
            <person name="Xiong G.H."/>
            <person name="Traut W."/>
            <person name="Walsh T.K."/>
            <person name="Worley K.C."/>
            <person name="Wu D."/>
            <person name="Wu W."/>
            <person name="Wu Y.Q."/>
            <person name="Zhang X."/>
            <person name="Zou Z."/>
            <person name="Zucker H."/>
            <person name="Briscoe A.D."/>
            <person name="Burmester T."/>
            <person name="Clem R.J."/>
            <person name="Feyereisen R."/>
            <person name="Grimmelikhuijzen C.J.P."/>
            <person name="Hamodrakas S.J."/>
            <person name="Hansson B.S."/>
            <person name="Huguet E."/>
            <person name="Jermiin L.S."/>
            <person name="Lan Q."/>
            <person name="Lehman H.K."/>
            <person name="Lorenzen M."/>
            <person name="Merzendorfer H."/>
            <person name="Michalopoulos I."/>
            <person name="Morton D.B."/>
            <person name="Muthukrishnan S."/>
            <person name="Oakeshott J.G."/>
            <person name="Palmer W."/>
            <person name="Park Y."/>
            <person name="Passarelli A.L."/>
            <person name="Rozas J."/>
            <person name="Schwartz L.M."/>
            <person name="Smith W."/>
            <person name="Southgate A."/>
            <person name="Vilcinskas A."/>
            <person name="Vogt R."/>
            <person name="Wang P."/>
            <person name="Werren J."/>
            <person name="Yu X.Q."/>
            <person name="Zhou J.J."/>
            <person name="Brown S.J."/>
            <person name="Scherer S.E."/>
            <person name="Richards S."/>
            <person name="Blissard G.W."/>
        </authorList>
    </citation>
    <scope>NUCLEOTIDE SEQUENCE</scope>
</reference>
<dbReference type="AlphaFoldDB" id="A0A921ZDR5"/>
<protein>
    <recommendedName>
        <fullName evidence="3">Sucrose-6-phosphate hydrolase</fullName>
        <ecNumber evidence="3">3.2.1.26</ecNumber>
    </recommendedName>
</protein>
<feature type="domain" description="Glycosyl hydrolase family 32 N-terminal" evidence="5">
    <location>
        <begin position="52"/>
        <end position="349"/>
    </location>
</feature>
<dbReference type="GO" id="GO:0005975">
    <property type="term" value="P:carbohydrate metabolic process"/>
    <property type="evidence" value="ECO:0007669"/>
    <property type="project" value="InterPro"/>
</dbReference>
<dbReference type="GO" id="GO:0004564">
    <property type="term" value="F:beta-fructofuranosidase activity"/>
    <property type="evidence" value="ECO:0007669"/>
    <property type="project" value="UniProtKB-EC"/>
</dbReference>
<dbReference type="PANTHER" id="PTHR43101:SF1">
    <property type="entry name" value="BETA-FRUCTOSIDASE"/>
    <property type="match status" value="1"/>
</dbReference>
<dbReference type="GO" id="GO:0005737">
    <property type="term" value="C:cytoplasm"/>
    <property type="evidence" value="ECO:0007669"/>
    <property type="project" value="InterPro"/>
</dbReference>
<dbReference type="Pfam" id="PF08244">
    <property type="entry name" value="Glyco_hydro_32C"/>
    <property type="match status" value="1"/>
</dbReference>
<evidence type="ECO:0000256" key="3">
    <source>
        <dbReference type="RuleBase" id="RU362110"/>
    </source>
</evidence>
<feature type="signal peptide" evidence="4">
    <location>
        <begin position="1"/>
        <end position="19"/>
    </location>
</feature>
<evidence type="ECO:0000256" key="1">
    <source>
        <dbReference type="ARBA" id="ARBA00022801"/>
    </source>
</evidence>
<gene>
    <name evidence="7" type="ORF">O3G_MSEX009353</name>
</gene>
<evidence type="ECO:0000256" key="4">
    <source>
        <dbReference type="SAM" id="SignalP"/>
    </source>
</evidence>
<dbReference type="NCBIfam" id="TIGR01322">
    <property type="entry name" value="scrB_fam"/>
    <property type="match status" value="1"/>
</dbReference>
<evidence type="ECO:0000259" key="6">
    <source>
        <dbReference type="Pfam" id="PF08244"/>
    </source>
</evidence>
<dbReference type="InterPro" id="IPR006232">
    <property type="entry name" value="Suc6P_hydrolase"/>
</dbReference>
<accession>A0A921ZDR5</accession>
<dbReference type="PANTHER" id="PTHR43101">
    <property type="entry name" value="BETA-FRUCTOSIDASE"/>
    <property type="match status" value="1"/>
</dbReference>
<keyword evidence="1 3" id="KW-0378">Hydrolase</keyword>
<comment type="catalytic activity">
    <reaction evidence="3">
        <text>Hydrolysis of terminal non-reducing beta-D-fructofuranoside residues in beta-D-fructofuranosides.</text>
        <dbReference type="EC" id="3.2.1.26"/>
    </reaction>
</comment>
<dbReference type="EMBL" id="JH668496">
    <property type="protein sequence ID" value="KAG6455700.1"/>
    <property type="molecule type" value="Genomic_DNA"/>
</dbReference>
<dbReference type="EC" id="3.2.1.26" evidence="3"/>